<dbReference type="RefSeq" id="WP_101499895.1">
    <property type="nucleotide sequence ID" value="NZ_CP025583.1"/>
</dbReference>
<evidence type="ECO:0000313" key="8">
    <source>
        <dbReference type="EMBL" id="AUM74549.1"/>
    </source>
</evidence>
<dbReference type="SUPFAM" id="SSF51735">
    <property type="entry name" value="NAD(P)-binding Rossmann-fold domains"/>
    <property type="match status" value="1"/>
</dbReference>
<protein>
    <recommendedName>
        <fullName evidence="4 6">dTDP-4-dehydrorhamnose reductase</fullName>
        <ecNumber evidence="3 6">1.1.1.133</ecNumber>
    </recommendedName>
</protein>
<gene>
    <name evidence="8" type="primary">rfbD</name>
    <name evidence="8" type="ORF">CYR75_09890</name>
</gene>
<evidence type="ECO:0000256" key="5">
    <source>
        <dbReference type="ARBA" id="ARBA00048200"/>
    </source>
</evidence>
<comment type="pathway">
    <text evidence="1 6">Carbohydrate biosynthesis; dTDP-L-rhamnose biosynthesis.</text>
</comment>
<dbReference type="KEGG" id="paru:CYR75_09890"/>
<dbReference type="PANTHER" id="PTHR10491:SF4">
    <property type="entry name" value="METHIONINE ADENOSYLTRANSFERASE 2 SUBUNIT BETA"/>
    <property type="match status" value="1"/>
</dbReference>
<evidence type="ECO:0000256" key="4">
    <source>
        <dbReference type="ARBA" id="ARBA00017099"/>
    </source>
</evidence>
<evidence type="ECO:0000256" key="2">
    <source>
        <dbReference type="ARBA" id="ARBA00010944"/>
    </source>
</evidence>
<comment type="catalytic activity">
    <reaction evidence="5 6">
        <text>dTDP-beta-L-rhamnose + NADP(+) = dTDP-4-dehydro-beta-L-rhamnose + NADPH + H(+)</text>
        <dbReference type="Rhea" id="RHEA:21796"/>
        <dbReference type="ChEBI" id="CHEBI:15378"/>
        <dbReference type="ChEBI" id="CHEBI:57510"/>
        <dbReference type="ChEBI" id="CHEBI:57783"/>
        <dbReference type="ChEBI" id="CHEBI:58349"/>
        <dbReference type="ChEBI" id="CHEBI:62830"/>
        <dbReference type="EC" id="1.1.1.133"/>
    </reaction>
</comment>
<dbReference type="GO" id="GO:0008831">
    <property type="term" value="F:dTDP-4-dehydrorhamnose reductase activity"/>
    <property type="evidence" value="ECO:0007669"/>
    <property type="project" value="UniProtKB-EC"/>
</dbReference>
<proteinExistence type="inferred from homology"/>
<sequence>MTAQDGAGLLVFGRTGQVARELARLVPQAVFAGRDRADLTDPAACAALIDATRPAAVINAAAYTAVDAAETDADTARLVNTDAPGAMATACAALDIPLVHISTDYVFDGSGAAPRAEDAPTAPLGVYGQTKLDGETAIRASGAQAAILRTSWVFSAHGSNFVKTMRRLGAERDGLNIVADQIGGPTAAADIARAVVTMARAMQADRAVGGLYHFAGSPDTNWAGFAREIFAQSGIACTVTEIPSSAYPTPARRPLNSRLSCAAIARDFGIQRPDWRAALRQVVKELSA</sequence>
<dbReference type="OrthoDB" id="9803892at2"/>
<dbReference type="UniPathway" id="UPA00124"/>
<keyword evidence="9" id="KW-1185">Reference proteome</keyword>
<dbReference type="EMBL" id="CP025583">
    <property type="protein sequence ID" value="AUM74549.1"/>
    <property type="molecule type" value="Genomic_DNA"/>
</dbReference>
<reference evidence="9" key="1">
    <citation type="submission" date="2017-12" db="EMBL/GenBank/DDBJ databases">
        <title>Genomic analysis of Paracoccus sp. CBA4604.</title>
        <authorList>
            <person name="Roh S.W."/>
            <person name="Kim J.Y."/>
            <person name="Kim J.S."/>
        </authorList>
    </citation>
    <scope>NUCLEOTIDE SEQUENCE [LARGE SCALE GENOMIC DNA]</scope>
    <source>
        <strain evidence="9">CBA4604</strain>
    </source>
</reference>
<dbReference type="AlphaFoldDB" id="A0A2K9MFY2"/>
<dbReference type="InterPro" id="IPR029903">
    <property type="entry name" value="RmlD-like-bd"/>
</dbReference>
<comment type="cofactor">
    <cofactor evidence="6">
        <name>Mg(2+)</name>
        <dbReference type="ChEBI" id="CHEBI:18420"/>
    </cofactor>
    <text evidence="6">Binds 1 Mg(2+) ion per monomer.</text>
</comment>
<dbReference type="Proteomes" id="UP000234882">
    <property type="component" value="Chromosome"/>
</dbReference>
<evidence type="ECO:0000313" key="9">
    <source>
        <dbReference type="Proteomes" id="UP000234882"/>
    </source>
</evidence>
<dbReference type="InterPro" id="IPR036291">
    <property type="entry name" value="NAD(P)-bd_dom_sf"/>
</dbReference>
<keyword evidence="6" id="KW-0560">Oxidoreductase</keyword>
<accession>A0A2K9MFY2</accession>
<dbReference type="EC" id="1.1.1.133" evidence="3 6"/>
<evidence type="ECO:0000256" key="3">
    <source>
        <dbReference type="ARBA" id="ARBA00012929"/>
    </source>
</evidence>
<dbReference type="GO" id="GO:0019305">
    <property type="term" value="P:dTDP-rhamnose biosynthetic process"/>
    <property type="evidence" value="ECO:0007669"/>
    <property type="project" value="UniProtKB-UniPathway"/>
</dbReference>
<dbReference type="Pfam" id="PF04321">
    <property type="entry name" value="RmlD_sub_bind"/>
    <property type="match status" value="1"/>
</dbReference>
<evidence type="ECO:0000259" key="7">
    <source>
        <dbReference type="Pfam" id="PF04321"/>
    </source>
</evidence>
<feature type="domain" description="RmlD-like substrate binding" evidence="7">
    <location>
        <begin position="9"/>
        <end position="286"/>
    </location>
</feature>
<comment type="function">
    <text evidence="6">Catalyzes the reduction of dTDP-6-deoxy-L-lyxo-4-hexulose to yield dTDP-L-rhamnose.</text>
</comment>
<comment type="similarity">
    <text evidence="2 6">Belongs to the dTDP-4-dehydrorhamnose reductase family.</text>
</comment>
<name>A0A2K9MFY2_9RHOB</name>
<dbReference type="Gene3D" id="3.40.50.720">
    <property type="entry name" value="NAD(P)-binding Rossmann-like Domain"/>
    <property type="match status" value="1"/>
</dbReference>
<dbReference type="InterPro" id="IPR005913">
    <property type="entry name" value="dTDP_dehydrorham_reduct"/>
</dbReference>
<dbReference type="Gene3D" id="3.90.25.10">
    <property type="entry name" value="UDP-galactose 4-epimerase, domain 1"/>
    <property type="match status" value="1"/>
</dbReference>
<organism evidence="8 9">
    <name type="scientific">Paracoccus jeotgali</name>
    <dbReference type="NCBI Taxonomy" id="2065379"/>
    <lineage>
        <taxon>Bacteria</taxon>
        <taxon>Pseudomonadati</taxon>
        <taxon>Pseudomonadota</taxon>
        <taxon>Alphaproteobacteria</taxon>
        <taxon>Rhodobacterales</taxon>
        <taxon>Paracoccaceae</taxon>
        <taxon>Paracoccus</taxon>
    </lineage>
</organism>
<dbReference type="NCBIfam" id="TIGR01214">
    <property type="entry name" value="rmlD"/>
    <property type="match status" value="1"/>
</dbReference>
<dbReference type="CDD" id="cd05254">
    <property type="entry name" value="dTDP_HR_like_SDR_e"/>
    <property type="match status" value="1"/>
</dbReference>
<dbReference type="PANTHER" id="PTHR10491">
    <property type="entry name" value="DTDP-4-DEHYDRORHAMNOSE REDUCTASE"/>
    <property type="match status" value="1"/>
</dbReference>
<evidence type="ECO:0000256" key="6">
    <source>
        <dbReference type="RuleBase" id="RU364082"/>
    </source>
</evidence>
<evidence type="ECO:0000256" key="1">
    <source>
        <dbReference type="ARBA" id="ARBA00004781"/>
    </source>
</evidence>
<keyword evidence="6" id="KW-0521">NADP</keyword>